<dbReference type="EMBL" id="HBUE01203672">
    <property type="protein sequence ID" value="CAG6530960.1"/>
    <property type="molecule type" value="Transcribed_RNA"/>
</dbReference>
<organism evidence="1">
    <name type="scientific">Culex pipiens</name>
    <name type="common">House mosquito</name>
    <dbReference type="NCBI Taxonomy" id="7175"/>
    <lineage>
        <taxon>Eukaryota</taxon>
        <taxon>Metazoa</taxon>
        <taxon>Ecdysozoa</taxon>
        <taxon>Arthropoda</taxon>
        <taxon>Hexapoda</taxon>
        <taxon>Insecta</taxon>
        <taxon>Pterygota</taxon>
        <taxon>Neoptera</taxon>
        <taxon>Endopterygota</taxon>
        <taxon>Diptera</taxon>
        <taxon>Nematocera</taxon>
        <taxon>Culicoidea</taxon>
        <taxon>Culicidae</taxon>
        <taxon>Culicinae</taxon>
        <taxon>Culicini</taxon>
        <taxon>Culex</taxon>
        <taxon>Culex</taxon>
    </lineage>
</organism>
<sequence>MIAADRWRNGSFVTVVIVSRAAPLALWKLLQLGRGDRVAVLARTDHTVPHVIAGVRLETHVRFATSLKVIVWTESGIASVVFLKDLTHYRLGLIGQSHTTVGGVV</sequence>
<dbReference type="EMBL" id="HBUE01309892">
    <property type="protein sequence ID" value="CAG6582801.1"/>
    <property type="molecule type" value="Transcribed_RNA"/>
</dbReference>
<protein>
    <submittedName>
        <fullName evidence="1">(northern house mosquito) hypothetical protein</fullName>
    </submittedName>
</protein>
<dbReference type="AlphaFoldDB" id="A0A8D8H9T2"/>
<accession>A0A8D8H9T2</accession>
<name>A0A8D8H9T2_CULPI</name>
<evidence type="ECO:0000313" key="1">
    <source>
        <dbReference type="EMBL" id="CAG6530960.1"/>
    </source>
</evidence>
<proteinExistence type="predicted"/>
<reference evidence="1" key="1">
    <citation type="submission" date="2021-05" db="EMBL/GenBank/DDBJ databases">
        <authorList>
            <person name="Alioto T."/>
            <person name="Alioto T."/>
            <person name="Gomez Garrido J."/>
        </authorList>
    </citation>
    <scope>NUCLEOTIDE SEQUENCE</scope>
</reference>